<comment type="caution">
    <text evidence="1">The sequence shown here is derived from an EMBL/GenBank/DDBJ whole genome shotgun (WGS) entry which is preliminary data.</text>
</comment>
<dbReference type="AlphaFoldDB" id="A0A9P7JCQ4"/>
<reference evidence="1" key="1">
    <citation type="journal article" date="2020" name="New Phytol.">
        <title>Comparative genomics reveals dynamic genome evolution in host specialist ectomycorrhizal fungi.</title>
        <authorList>
            <person name="Lofgren L.A."/>
            <person name="Nguyen N.H."/>
            <person name="Vilgalys R."/>
            <person name="Ruytinx J."/>
            <person name="Liao H.L."/>
            <person name="Branco S."/>
            <person name="Kuo A."/>
            <person name="LaButti K."/>
            <person name="Lipzen A."/>
            <person name="Andreopoulos W."/>
            <person name="Pangilinan J."/>
            <person name="Riley R."/>
            <person name="Hundley H."/>
            <person name="Na H."/>
            <person name="Barry K."/>
            <person name="Grigoriev I.V."/>
            <person name="Stajich J.E."/>
            <person name="Kennedy P.G."/>
        </authorList>
    </citation>
    <scope>NUCLEOTIDE SEQUENCE</scope>
    <source>
        <strain evidence="1">MN1</strain>
    </source>
</reference>
<evidence type="ECO:0000313" key="1">
    <source>
        <dbReference type="EMBL" id="KAG1815008.1"/>
    </source>
</evidence>
<proteinExistence type="predicted"/>
<dbReference type="RefSeq" id="XP_041192145.1">
    <property type="nucleotide sequence ID" value="XM_041342742.1"/>
</dbReference>
<name>A0A9P7JCQ4_9AGAM</name>
<dbReference type="GeneID" id="64636758"/>
<dbReference type="OrthoDB" id="2657498at2759"/>
<dbReference type="Proteomes" id="UP000807769">
    <property type="component" value="Unassembled WGS sequence"/>
</dbReference>
<organism evidence="1 2">
    <name type="scientific">Suillus subaureus</name>
    <dbReference type="NCBI Taxonomy" id="48587"/>
    <lineage>
        <taxon>Eukaryota</taxon>
        <taxon>Fungi</taxon>
        <taxon>Dikarya</taxon>
        <taxon>Basidiomycota</taxon>
        <taxon>Agaricomycotina</taxon>
        <taxon>Agaricomycetes</taxon>
        <taxon>Agaricomycetidae</taxon>
        <taxon>Boletales</taxon>
        <taxon>Suillineae</taxon>
        <taxon>Suillaceae</taxon>
        <taxon>Suillus</taxon>
    </lineage>
</organism>
<accession>A0A9P7JCQ4</accession>
<gene>
    <name evidence="1" type="ORF">BJ212DRAFT_250116</name>
</gene>
<sequence>MQAEKYRRRVSQQEVVGVKQLSGCPLCFSGLDQCKSCQVASCRSLGCHGSSEPPLAQCIKHKDNTLCFPCLEEQGSKRELEKCPGCKSWCCATDINSCIGHPATTPSVSRASSIEQFLRAMTTCSQSTSVHPPKGGSCSQCKQPGWRKCRGNGCWSNGNVICPECTSGGTTCMCQKVWACDICAEHDSRIFIRCPRCDRPFCTSCTYIDQCKRCLRVTLCYDCVEEASDADDFEDADDADDGAVETFAKLTGTCESCGVRVCDRCAPIKASWFSCPGCLAMKNRRNALGQRDYNYFRFLSDIQ</sequence>
<keyword evidence="2" id="KW-1185">Reference proteome</keyword>
<protein>
    <submittedName>
        <fullName evidence="1">Uncharacterized protein</fullName>
    </submittedName>
</protein>
<evidence type="ECO:0000313" key="2">
    <source>
        <dbReference type="Proteomes" id="UP000807769"/>
    </source>
</evidence>
<dbReference type="EMBL" id="JABBWG010000019">
    <property type="protein sequence ID" value="KAG1815008.1"/>
    <property type="molecule type" value="Genomic_DNA"/>
</dbReference>